<proteinExistence type="predicted"/>
<comment type="caution">
    <text evidence="1">The sequence shown here is derived from an EMBL/GenBank/DDBJ whole genome shotgun (WGS) entry which is preliminary data.</text>
</comment>
<dbReference type="Proteomes" id="UP001292094">
    <property type="component" value="Unassembled WGS sequence"/>
</dbReference>
<dbReference type="EMBL" id="JAWZYT010002610">
    <property type="protein sequence ID" value="KAK4303256.1"/>
    <property type="molecule type" value="Genomic_DNA"/>
</dbReference>
<evidence type="ECO:0000313" key="2">
    <source>
        <dbReference type="Proteomes" id="UP001292094"/>
    </source>
</evidence>
<organism evidence="1 2">
    <name type="scientific">Petrolisthes manimaculis</name>
    <dbReference type="NCBI Taxonomy" id="1843537"/>
    <lineage>
        <taxon>Eukaryota</taxon>
        <taxon>Metazoa</taxon>
        <taxon>Ecdysozoa</taxon>
        <taxon>Arthropoda</taxon>
        <taxon>Crustacea</taxon>
        <taxon>Multicrustacea</taxon>
        <taxon>Malacostraca</taxon>
        <taxon>Eumalacostraca</taxon>
        <taxon>Eucarida</taxon>
        <taxon>Decapoda</taxon>
        <taxon>Pleocyemata</taxon>
        <taxon>Anomura</taxon>
        <taxon>Galatheoidea</taxon>
        <taxon>Porcellanidae</taxon>
        <taxon>Petrolisthes</taxon>
    </lineage>
</organism>
<protein>
    <submittedName>
        <fullName evidence="1">Uncharacterized protein</fullName>
    </submittedName>
</protein>
<sequence length="88" mass="9749">MSPAHLDEKATPSLRFLYATHHTSNTCILRPLSRVGRFGGKDSGSRCRRMAVYKVWSAGFSGTRGGRGVGKQSEHIRDAVIFEVELKD</sequence>
<reference evidence="1" key="1">
    <citation type="submission" date="2023-11" db="EMBL/GenBank/DDBJ databases">
        <title>Genome assemblies of two species of porcelain crab, Petrolisthes cinctipes and Petrolisthes manimaculis (Anomura: Porcellanidae).</title>
        <authorList>
            <person name="Angst P."/>
        </authorList>
    </citation>
    <scope>NUCLEOTIDE SEQUENCE</scope>
    <source>
        <strain evidence="1">PB745_02</strain>
        <tissue evidence="1">Gill</tissue>
    </source>
</reference>
<gene>
    <name evidence="1" type="ORF">Pmani_024715</name>
</gene>
<dbReference type="AlphaFoldDB" id="A0AAE1P8N3"/>
<name>A0AAE1P8N3_9EUCA</name>
<accession>A0AAE1P8N3</accession>
<keyword evidence="2" id="KW-1185">Reference proteome</keyword>
<evidence type="ECO:0000313" key="1">
    <source>
        <dbReference type="EMBL" id="KAK4303256.1"/>
    </source>
</evidence>